<dbReference type="CDD" id="cd02440">
    <property type="entry name" value="AdoMet_MTases"/>
    <property type="match status" value="1"/>
</dbReference>
<keyword evidence="1" id="KW-0812">Transmembrane</keyword>
<comment type="caution">
    <text evidence="3">The sequence shown here is derived from an EMBL/GenBank/DDBJ whole genome shotgun (WGS) entry which is preliminary data.</text>
</comment>
<reference evidence="3 4" key="1">
    <citation type="submission" date="2024-10" db="EMBL/GenBank/DDBJ databases">
        <title>The Natural Products Discovery Center: Release of the First 8490 Sequenced Strains for Exploring Actinobacteria Biosynthetic Diversity.</title>
        <authorList>
            <person name="Kalkreuter E."/>
            <person name="Kautsar S.A."/>
            <person name="Yang D."/>
            <person name="Bader C.D."/>
            <person name="Teijaro C.N."/>
            <person name="Fluegel L."/>
            <person name="Davis C.M."/>
            <person name="Simpson J.R."/>
            <person name="Lauterbach L."/>
            <person name="Steele A.D."/>
            <person name="Gui C."/>
            <person name="Meng S."/>
            <person name="Li G."/>
            <person name="Viehrig K."/>
            <person name="Ye F."/>
            <person name="Su P."/>
            <person name="Kiefer A.F."/>
            <person name="Nichols A."/>
            <person name="Cepeda A.J."/>
            <person name="Yan W."/>
            <person name="Fan B."/>
            <person name="Jiang Y."/>
            <person name="Adhikari A."/>
            <person name="Zheng C.-J."/>
            <person name="Schuster L."/>
            <person name="Cowan T.M."/>
            <person name="Smanski M.J."/>
            <person name="Chevrette M.G."/>
            <person name="De Carvalho L.P.S."/>
            <person name="Shen B."/>
        </authorList>
    </citation>
    <scope>NUCLEOTIDE SEQUENCE [LARGE SCALE GENOMIC DNA]</scope>
    <source>
        <strain evidence="3 4">NPDC000087</strain>
    </source>
</reference>
<dbReference type="InterPro" id="IPR029063">
    <property type="entry name" value="SAM-dependent_MTases_sf"/>
</dbReference>
<name>A0ABW6WTQ6_9ACTN</name>
<feature type="transmembrane region" description="Helical" evidence="1">
    <location>
        <begin position="23"/>
        <end position="42"/>
    </location>
</feature>
<sequence length="257" mass="27512">MSTDGSPAPAGARYRTWVRLHRLRALAGATVVSLAGCVLAFVSPWFLFFLVPLGIFGYITLILALTVYRLGPRGGDFQRRIHLLIAGSVSLENGGRALDVGCGSGSLAVKVAQAHPGASVTGVDSWGHDWEYSKDQCDRNARAEGVAGRVSFEQQSGSALSFADGSFDAVVSCMTFHEIKENADRFDGVVEALRVLRPGGAFVFLDLFGDPAFYPNPAGIRTVETPRPLAEVMDLPFPLRHPKVLGHAMLLTGTKPA</sequence>
<dbReference type="PANTHER" id="PTHR45277">
    <property type="entry name" value="EXPRESSED PROTEIN"/>
    <property type="match status" value="1"/>
</dbReference>
<accession>A0ABW6WTQ6</accession>
<evidence type="ECO:0000259" key="2">
    <source>
        <dbReference type="Pfam" id="PF08241"/>
    </source>
</evidence>
<dbReference type="Gene3D" id="3.40.50.150">
    <property type="entry name" value="Vaccinia Virus protein VP39"/>
    <property type="match status" value="1"/>
</dbReference>
<protein>
    <submittedName>
        <fullName evidence="3">Class I SAM-dependent methyltransferase</fullName>
        <ecNumber evidence="3">2.1.1.-</ecNumber>
    </submittedName>
</protein>
<dbReference type="PANTHER" id="PTHR45277:SF1">
    <property type="entry name" value="EXPRESSED PROTEIN"/>
    <property type="match status" value="1"/>
</dbReference>
<keyword evidence="1" id="KW-0472">Membrane</keyword>
<feature type="transmembrane region" description="Helical" evidence="1">
    <location>
        <begin position="48"/>
        <end position="70"/>
    </location>
</feature>
<evidence type="ECO:0000313" key="4">
    <source>
        <dbReference type="Proteomes" id="UP001602245"/>
    </source>
</evidence>
<dbReference type="Pfam" id="PF08241">
    <property type="entry name" value="Methyltransf_11"/>
    <property type="match status" value="1"/>
</dbReference>
<evidence type="ECO:0000256" key="1">
    <source>
        <dbReference type="SAM" id="Phobius"/>
    </source>
</evidence>
<gene>
    <name evidence="3" type="ORF">ACFY35_44645</name>
</gene>
<keyword evidence="3" id="KW-0489">Methyltransferase</keyword>
<dbReference type="GO" id="GO:0008168">
    <property type="term" value="F:methyltransferase activity"/>
    <property type="evidence" value="ECO:0007669"/>
    <property type="project" value="UniProtKB-KW"/>
</dbReference>
<feature type="domain" description="Methyltransferase type 11" evidence="2">
    <location>
        <begin position="98"/>
        <end position="204"/>
    </location>
</feature>
<organism evidence="3 4">
    <name type="scientific">Paractinoplanes globisporus</name>
    <dbReference type="NCBI Taxonomy" id="113565"/>
    <lineage>
        <taxon>Bacteria</taxon>
        <taxon>Bacillati</taxon>
        <taxon>Actinomycetota</taxon>
        <taxon>Actinomycetes</taxon>
        <taxon>Micromonosporales</taxon>
        <taxon>Micromonosporaceae</taxon>
        <taxon>Paractinoplanes</taxon>
    </lineage>
</organism>
<dbReference type="EMBL" id="JBIAZU010000008">
    <property type="protein sequence ID" value="MFF5296570.1"/>
    <property type="molecule type" value="Genomic_DNA"/>
</dbReference>
<dbReference type="GO" id="GO:0032259">
    <property type="term" value="P:methylation"/>
    <property type="evidence" value="ECO:0007669"/>
    <property type="project" value="UniProtKB-KW"/>
</dbReference>
<dbReference type="SUPFAM" id="SSF53335">
    <property type="entry name" value="S-adenosyl-L-methionine-dependent methyltransferases"/>
    <property type="match status" value="1"/>
</dbReference>
<dbReference type="EC" id="2.1.1.-" evidence="3"/>
<keyword evidence="4" id="KW-1185">Reference proteome</keyword>
<keyword evidence="1" id="KW-1133">Transmembrane helix</keyword>
<proteinExistence type="predicted"/>
<keyword evidence="3" id="KW-0808">Transferase</keyword>
<dbReference type="InterPro" id="IPR013216">
    <property type="entry name" value="Methyltransf_11"/>
</dbReference>
<dbReference type="RefSeq" id="WP_020514395.1">
    <property type="nucleotide sequence ID" value="NZ_JBIAZU010000008.1"/>
</dbReference>
<dbReference type="Proteomes" id="UP001602245">
    <property type="component" value="Unassembled WGS sequence"/>
</dbReference>
<evidence type="ECO:0000313" key="3">
    <source>
        <dbReference type="EMBL" id="MFF5296570.1"/>
    </source>
</evidence>